<dbReference type="PANTHER" id="PTHR34980:SF2">
    <property type="entry name" value="INNER MEMBRANE PROTEIN YHAH-RELATED"/>
    <property type="match status" value="1"/>
</dbReference>
<reference evidence="2 3" key="1">
    <citation type="submission" date="2018-02" db="EMBL/GenBank/DDBJ databases">
        <title>Genomic Encyclopedia of Archaeal and Bacterial Type Strains, Phase II (KMG-II): from individual species to whole genera.</title>
        <authorList>
            <person name="Goeker M."/>
        </authorList>
    </citation>
    <scope>NUCLEOTIDE SEQUENCE [LARGE SCALE GENOMIC DNA]</scope>
    <source>
        <strain evidence="2 3">DSM 16809</strain>
    </source>
</reference>
<dbReference type="GO" id="GO:0005886">
    <property type="term" value="C:plasma membrane"/>
    <property type="evidence" value="ECO:0007669"/>
    <property type="project" value="TreeGrafter"/>
</dbReference>
<keyword evidence="1" id="KW-1133">Transmembrane helix</keyword>
<keyword evidence="3" id="KW-1185">Reference proteome</keyword>
<name>A0A2S6IP39_9FLAO</name>
<feature type="transmembrane region" description="Helical" evidence="1">
    <location>
        <begin position="54"/>
        <end position="75"/>
    </location>
</feature>
<evidence type="ECO:0000313" key="3">
    <source>
        <dbReference type="Proteomes" id="UP000239002"/>
    </source>
</evidence>
<evidence type="ECO:0000313" key="2">
    <source>
        <dbReference type="EMBL" id="PPK95900.1"/>
    </source>
</evidence>
<keyword evidence="1" id="KW-0472">Membrane</keyword>
<dbReference type="RefSeq" id="WP_245890651.1">
    <property type="nucleotide sequence ID" value="NZ_MQVW01000002.1"/>
</dbReference>
<organism evidence="2 3">
    <name type="scientific">Nonlabens xylanidelens</name>
    <dbReference type="NCBI Taxonomy" id="191564"/>
    <lineage>
        <taxon>Bacteria</taxon>
        <taxon>Pseudomonadati</taxon>
        <taxon>Bacteroidota</taxon>
        <taxon>Flavobacteriia</taxon>
        <taxon>Flavobacteriales</taxon>
        <taxon>Flavobacteriaceae</taxon>
        <taxon>Nonlabens</taxon>
    </lineage>
</organism>
<sequence length="167" mass="19390">MDNFDNNNNTYRQRRGREEYQPAATNDAGMFEMIGKCFTNYANFTGRARRSEYWYFRLFNFIVLFFFFFIFMLLGSVKEMRVVLLIIYILYVLATIVPSVAVTVRRLHDTGRSGWSFLLGFVPVASIMLLIFLTEDSKYGANQWGVNPKGLGSDNFNAPKNQYNDGF</sequence>
<comment type="caution">
    <text evidence="2">The sequence shown here is derived from an EMBL/GenBank/DDBJ whole genome shotgun (WGS) entry which is preliminary data.</text>
</comment>
<accession>A0A2S6IP39</accession>
<protein>
    <submittedName>
        <fullName evidence="2">Uncharacterized membrane protein YhaH (DUF805 family)</fullName>
    </submittedName>
</protein>
<keyword evidence="1" id="KW-0812">Transmembrane</keyword>
<feature type="transmembrane region" description="Helical" evidence="1">
    <location>
        <begin position="82"/>
        <end position="102"/>
    </location>
</feature>
<dbReference type="AlphaFoldDB" id="A0A2S6IP39"/>
<feature type="transmembrane region" description="Helical" evidence="1">
    <location>
        <begin position="114"/>
        <end position="133"/>
    </location>
</feature>
<dbReference type="InterPro" id="IPR008523">
    <property type="entry name" value="DUF805"/>
</dbReference>
<dbReference type="Proteomes" id="UP000239002">
    <property type="component" value="Unassembled WGS sequence"/>
</dbReference>
<dbReference type="Pfam" id="PF05656">
    <property type="entry name" value="DUF805"/>
    <property type="match status" value="1"/>
</dbReference>
<dbReference type="PANTHER" id="PTHR34980">
    <property type="entry name" value="INNER MEMBRANE PROTEIN-RELATED-RELATED"/>
    <property type="match status" value="1"/>
</dbReference>
<proteinExistence type="predicted"/>
<gene>
    <name evidence="2" type="ORF">LY01_01493</name>
</gene>
<evidence type="ECO:0000256" key="1">
    <source>
        <dbReference type="SAM" id="Phobius"/>
    </source>
</evidence>
<dbReference type="EMBL" id="PTJE01000002">
    <property type="protein sequence ID" value="PPK95900.1"/>
    <property type="molecule type" value="Genomic_DNA"/>
</dbReference>